<accession>X1NHM2</accession>
<proteinExistence type="predicted"/>
<reference evidence="1" key="1">
    <citation type="journal article" date="2014" name="Front. Microbiol.">
        <title>High frequency of phylogenetically diverse reductive dehalogenase-homologous genes in deep subseafloor sedimentary metagenomes.</title>
        <authorList>
            <person name="Kawai M."/>
            <person name="Futagami T."/>
            <person name="Toyoda A."/>
            <person name="Takaki Y."/>
            <person name="Nishi S."/>
            <person name="Hori S."/>
            <person name="Arai W."/>
            <person name="Tsubouchi T."/>
            <person name="Morono Y."/>
            <person name="Uchiyama I."/>
            <person name="Ito T."/>
            <person name="Fujiyama A."/>
            <person name="Inagaki F."/>
            <person name="Takami H."/>
        </authorList>
    </citation>
    <scope>NUCLEOTIDE SEQUENCE</scope>
    <source>
        <strain evidence="1">Expedition CK06-06</strain>
    </source>
</reference>
<protein>
    <submittedName>
        <fullName evidence="1">Uncharacterized protein</fullName>
    </submittedName>
</protein>
<organism evidence="1">
    <name type="scientific">marine sediment metagenome</name>
    <dbReference type="NCBI Taxonomy" id="412755"/>
    <lineage>
        <taxon>unclassified sequences</taxon>
        <taxon>metagenomes</taxon>
        <taxon>ecological metagenomes</taxon>
    </lineage>
</organism>
<gene>
    <name evidence="1" type="ORF">S06H3_46711</name>
</gene>
<dbReference type="AlphaFoldDB" id="X1NHM2"/>
<name>X1NHM2_9ZZZZ</name>
<sequence length="47" mass="5300">VVLPAEECAIFKEQALETTWAKVLADAPVWGPKFKKLMVREPFRGAK</sequence>
<comment type="caution">
    <text evidence="1">The sequence shown here is derived from an EMBL/GenBank/DDBJ whole genome shotgun (WGS) entry which is preliminary data.</text>
</comment>
<feature type="non-terminal residue" evidence="1">
    <location>
        <position position="1"/>
    </location>
</feature>
<evidence type="ECO:0000313" key="1">
    <source>
        <dbReference type="EMBL" id="GAI43103.1"/>
    </source>
</evidence>
<dbReference type="EMBL" id="BARV01029276">
    <property type="protein sequence ID" value="GAI43103.1"/>
    <property type="molecule type" value="Genomic_DNA"/>
</dbReference>